<name>A0ABQ5ENL1_9ASTR</name>
<protein>
    <submittedName>
        <fullName evidence="1">Uncharacterized protein</fullName>
    </submittedName>
</protein>
<organism evidence="1 2">
    <name type="scientific">Tanacetum coccineum</name>
    <dbReference type="NCBI Taxonomy" id="301880"/>
    <lineage>
        <taxon>Eukaryota</taxon>
        <taxon>Viridiplantae</taxon>
        <taxon>Streptophyta</taxon>
        <taxon>Embryophyta</taxon>
        <taxon>Tracheophyta</taxon>
        <taxon>Spermatophyta</taxon>
        <taxon>Magnoliopsida</taxon>
        <taxon>eudicotyledons</taxon>
        <taxon>Gunneridae</taxon>
        <taxon>Pentapetalae</taxon>
        <taxon>asterids</taxon>
        <taxon>campanulids</taxon>
        <taxon>Asterales</taxon>
        <taxon>Asteraceae</taxon>
        <taxon>Asteroideae</taxon>
        <taxon>Anthemideae</taxon>
        <taxon>Anthemidinae</taxon>
        <taxon>Tanacetum</taxon>
    </lineage>
</organism>
<dbReference type="Proteomes" id="UP001151760">
    <property type="component" value="Unassembled WGS sequence"/>
</dbReference>
<keyword evidence="2" id="KW-1185">Reference proteome</keyword>
<sequence length="92" mass="9881">MHIVTVNLLPWMEKSRNLSMSSFEAAKLDMLKNAPMFKRLEARIKGKSSALGVGRGRAVAMRARAQAAGRGAAAGSGRGRLTSLCSYSQLKT</sequence>
<evidence type="ECO:0000313" key="1">
    <source>
        <dbReference type="EMBL" id="GJT52533.1"/>
    </source>
</evidence>
<comment type="caution">
    <text evidence="1">The sequence shown here is derived from an EMBL/GenBank/DDBJ whole genome shotgun (WGS) entry which is preliminary data.</text>
</comment>
<feature type="non-terminal residue" evidence="1">
    <location>
        <position position="92"/>
    </location>
</feature>
<dbReference type="EMBL" id="BQNB010016504">
    <property type="protein sequence ID" value="GJT52533.1"/>
    <property type="molecule type" value="Genomic_DNA"/>
</dbReference>
<evidence type="ECO:0000313" key="2">
    <source>
        <dbReference type="Proteomes" id="UP001151760"/>
    </source>
</evidence>
<proteinExistence type="predicted"/>
<gene>
    <name evidence="1" type="ORF">Tco_0978690</name>
</gene>
<reference evidence="1" key="1">
    <citation type="journal article" date="2022" name="Int. J. Mol. Sci.">
        <title>Draft Genome of Tanacetum Coccineum: Genomic Comparison of Closely Related Tanacetum-Family Plants.</title>
        <authorList>
            <person name="Yamashiro T."/>
            <person name="Shiraishi A."/>
            <person name="Nakayama K."/>
            <person name="Satake H."/>
        </authorList>
    </citation>
    <scope>NUCLEOTIDE SEQUENCE</scope>
</reference>
<reference evidence="1" key="2">
    <citation type="submission" date="2022-01" db="EMBL/GenBank/DDBJ databases">
        <authorList>
            <person name="Yamashiro T."/>
            <person name="Shiraishi A."/>
            <person name="Satake H."/>
            <person name="Nakayama K."/>
        </authorList>
    </citation>
    <scope>NUCLEOTIDE SEQUENCE</scope>
</reference>
<accession>A0ABQ5ENL1</accession>